<dbReference type="AlphaFoldDB" id="A0A438MAN3"/>
<evidence type="ECO:0000256" key="3">
    <source>
        <dbReference type="ARBA" id="ARBA00022801"/>
    </source>
</evidence>
<dbReference type="Gene3D" id="3.30.2010.10">
    <property type="entry name" value="Metalloproteases ('zincins'), catalytic domain"/>
    <property type="match status" value="1"/>
</dbReference>
<reference evidence="9 10" key="1">
    <citation type="submission" date="2019-01" db="EMBL/GenBank/DDBJ databases">
        <title>Sequencing the genomes of 1000 actinobacteria strains.</title>
        <authorList>
            <person name="Klenk H.-P."/>
        </authorList>
    </citation>
    <scope>NUCLEOTIDE SEQUENCE [LARGE SCALE GENOMIC DNA]</scope>
    <source>
        <strain evidence="9 10">DSM 43925</strain>
    </source>
</reference>
<accession>A0A438MAN3</accession>
<keyword evidence="2" id="KW-0479">Metal-binding</keyword>
<proteinExistence type="inferred from homology"/>
<keyword evidence="3 6" id="KW-0378">Hydrolase</keyword>
<keyword evidence="7" id="KW-1133">Transmembrane helix</keyword>
<dbReference type="GO" id="GO:0004222">
    <property type="term" value="F:metalloendopeptidase activity"/>
    <property type="evidence" value="ECO:0007669"/>
    <property type="project" value="InterPro"/>
</dbReference>
<name>A0A438MAN3_9ACTN</name>
<evidence type="ECO:0000256" key="4">
    <source>
        <dbReference type="ARBA" id="ARBA00022833"/>
    </source>
</evidence>
<sequence>MGIVTALVAAYLLGWQAGPVLSRAAWPWRRPAVAVALWASLLAAFLAVLATLITLTFALPPGPLHTWVEHLRSCVPGHTHSGEYVTLAVALLVGAAVARLSHRGLARARRTAADRKRHHEMVRLVETHPADPADVCLIAYDLPLVYCLARRHRPIVMTTGTLSHLDTAQLEAVLEHERAHLRHRHHFLLGAVDTVHAALPWPPVVRLAAKALPELVEMAADDAAAHRCGAANVAQALQRLALAPCADEGLAIGAGAQRRLDRRIERLESGACPPRVVGWRAEIALLAAPLCGVGAAVLGVLLSC</sequence>
<evidence type="ECO:0000313" key="9">
    <source>
        <dbReference type="EMBL" id="RVX42705.1"/>
    </source>
</evidence>
<organism evidence="9 10">
    <name type="scientific">Nonomuraea polychroma</name>
    <dbReference type="NCBI Taxonomy" id="46176"/>
    <lineage>
        <taxon>Bacteria</taxon>
        <taxon>Bacillati</taxon>
        <taxon>Actinomycetota</taxon>
        <taxon>Actinomycetes</taxon>
        <taxon>Streptosporangiales</taxon>
        <taxon>Streptosporangiaceae</taxon>
        <taxon>Nonomuraea</taxon>
    </lineage>
</organism>
<evidence type="ECO:0000313" key="10">
    <source>
        <dbReference type="Proteomes" id="UP000284824"/>
    </source>
</evidence>
<keyword evidence="7" id="KW-0812">Transmembrane</keyword>
<comment type="caution">
    <text evidence="9">The sequence shown here is derived from an EMBL/GenBank/DDBJ whole genome shotgun (WGS) entry which is preliminary data.</text>
</comment>
<evidence type="ECO:0000256" key="5">
    <source>
        <dbReference type="ARBA" id="ARBA00023049"/>
    </source>
</evidence>
<gene>
    <name evidence="9" type="ORF">EDD27_5353</name>
</gene>
<evidence type="ECO:0000259" key="8">
    <source>
        <dbReference type="Pfam" id="PF01435"/>
    </source>
</evidence>
<keyword evidence="5 6" id="KW-0482">Metalloprotease</keyword>
<evidence type="ECO:0000256" key="2">
    <source>
        <dbReference type="ARBA" id="ARBA00022723"/>
    </source>
</evidence>
<feature type="domain" description="Peptidase M48" evidence="8">
    <location>
        <begin position="152"/>
        <end position="188"/>
    </location>
</feature>
<feature type="transmembrane region" description="Helical" evidence="7">
    <location>
        <begin position="283"/>
        <end position="302"/>
    </location>
</feature>
<dbReference type="GO" id="GO:0006508">
    <property type="term" value="P:proteolysis"/>
    <property type="evidence" value="ECO:0007669"/>
    <property type="project" value="UniProtKB-KW"/>
</dbReference>
<evidence type="ECO:0000256" key="7">
    <source>
        <dbReference type="SAM" id="Phobius"/>
    </source>
</evidence>
<keyword evidence="1 6" id="KW-0645">Protease</keyword>
<dbReference type="Proteomes" id="UP000284824">
    <property type="component" value="Unassembled WGS sequence"/>
</dbReference>
<dbReference type="CDD" id="cd07326">
    <property type="entry name" value="M56_BlaR1_MecR1_like"/>
    <property type="match status" value="1"/>
</dbReference>
<protein>
    <submittedName>
        <fullName evidence="9">Peptidase M48-like protein</fullName>
    </submittedName>
</protein>
<dbReference type="RefSeq" id="WP_164903792.1">
    <property type="nucleotide sequence ID" value="NZ_SAUN01000001.1"/>
</dbReference>
<comment type="similarity">
    <text evidence="6">Belongs to the peptidase M48 family.</text>
</comment>
<dbReference type="InterPro" id="IPR052173">
    <property type="entry name" value="Beta-lactam_resp_regulator"/>
</dbReference>
<dbReference type="Pfam" id="PF01435">
    <property type="entry name" value="Peptidase_M48"/>
    <property type="match status" value="1"/>
</dbReference>
<feature type="transmembrane region" description="Helical" evidence="7">
    <location>
        <begin position="32"/>
        <end position="59"/>
    </location>
</feature>
<keyword evidence="10" id="KW-1185">Reference proteome</keyword>
<dbReference type="EMBL" id="SAUN01000001">
    <property type="protein sequence ID" value="RVX42705.1"/>
    <property type="molecule type" value="Genomic_DNA"/>
</dbReference>
<comment type="cofactor">
    <cofactor evidence="6">
        <name>Zn(2+)</name>
        <dbReference type="ChEBI" id="CHEBI:29105"/>
    </cofactor>
    <text evidence="6">Binds 1 zinc ion per subunit.</text>
</comment>
<dbReference type="PANTHER" id="PTHR34978">
    <property type="entry name" value="POSSIBLE SENSOR-TRANSDUCER PROTEIN BLAR"/>
    <property type="match status" value="1"/>
</dbReference>
<dbReference type="InterPro" id="IPR001915">
    <property type="entry name" value="Peptidase_M48"/>
</dbReference>
<keyword evidence="4 6" id="KW-0862">Zinc</keyword>
<keyword evidence="7" id="KW-0472">Membrane</keyword>
<evidence type="ECO:0000256" key="1">
    <source>
        <dbReference type="ARBA" id="ARBA00022670"/>
    </source>
</evidence>
<dbReference type="PANTHER" id="PTHR34978:SF3">
    <property type="entry name" value="SLR0241 PROTEIN"/>
    <property type="match status" value="1"/>
</dbReference>
<evidence type="ECO:0000256" key="6">
    <source>
        <dbReference type="RuleBase" id="RU003983"/>
    </source>
</evidence>
<dbReference type="GO" id="GO:0046872">
    <property type="term" value="F:metal ion binding"/>
    <property type="evidence" value="ECO:0007669"/>
    <property type="project" value="UniProtKB-KW"/>
</dbReference>